<accession>A0A9J5XT22</accession>
<keyword evidence="2" id="KW-1185">Reference proteome</keyword>
<reference evidence="1 2" key="1">
    <citation type="submission" date="2020-09" db="EMBL/GenBank/DDBJ databases">
        <title>De no assembly of potato wild relative species, Solanum commersonii.</title>
        <authorList>
            <person name="Cho K."/>
        </authorList>
    </citation>
    <scope>NUCLEOTIDE SEQUENCE [LARGE SCALE GENOMIC DNA]</scope>
    <source>
        <strain evidence="1">LZ3.2</strain>
        <tissue evidence="1">Leaf</tissue>
    </source>
</reference>
<evidence type="ECO:0000313" key="2">
    <source>
        <dbReference type="Proteomes" id="UP000824120"/>
    </source>
</evidence>
<evidence type="ECO:0000313" key="1">
    <source>
        <dbReference type="EMBL" id="KAG5591329.1"/>
    </source>
</evidence>
<protein>
    <submittedName>
        <fullName evidence="1">Uncharacterized protein</fullName>
    </submittedName>
</protein>
<sequence>MAGVKADSEYIQTLHTCSISAESTLNLVILSLRPQTLLFIQQNHRHQSCSISQSLHFLQLSSPLCLSPNVIDSLFLDNRRR</sequence>
<comment type="caution">
    <text evidence="1">The sequence shown here is derived from an EMBL/GenBank/DDBJ whole genome shotgun (WGS) entry which is preliminary data.</text>
</comment>
<dbReference type="AlphaFoldDB" id="A0A9J5XT22"/>
<dbReference type="Proteomes" id="UP000824120">
    <property type="component" value="Chromosome 8"/>
</dbReference>
<dbReference type="EMBL" id="JACXVP010000008">
    <property type="protein sequence ID" value="KAG5591329.1"/>
    <property type="molecule type" value="Genomic_DNA"/>
</dbReference>
<gene>
    <name evidence="1" type="ORF">H5410_041843</name>
</gene>
<name>A0A9J5XT22_SOLCO</name>
<organism evidence="1 2">
    <name type="scientific">Solanum commersonii</name>
    <name type="common">Commerson's wild potato</name>
    <name type="synonym">Commerson's nightshade</name>
    <dbReference type="NCBI Taxonomy" id="4109"/>
    <lineage>
        <taxon>Eukaryota</taxon>
        <taxon>Viridiplantae</taxon>
        <taxon>Streptophyta</taxon>
        <taxon>Embryophyta</taxon>
        <taxon>Tracheophyta</taxon>
        <taxon>Spermatophyta</taxon>
        <taxon>Magnoliopsida</taxon>
        <taxon>eudicotyledons</taxon>
        <taxon>Gunneridae</taxon>
        <taxon>Pentapetalae</taxon>
        <taxon>asterids</taxon>
        <taxon>lamiids</taxon>
        <taxon>Solanales</taxon>
        <taxon>Solanaceae</taxon>
        <taxon>Solanoideae</taxon>
        <taxon>Solaneae</taxon>
        <taxon>Solanum</taxon>
    </lineage>
</organism>
<proteinExistence type="predicted"/>